<name>A0A9W6PUK5_9ACTN</name>
<comment type="caution">
    <text evidence="2">The sequence shown here is derived from an EMBL/GenBank/DDBJ whole genome shotgun (WGS) entry which is preliminary data.</text>
</comment>
<evidence type="ECO:0000313" key="2">
    <source>
        <dbReference type="EMBL" id="GLW64784.1"/>
    </source>
</evidence>
<feature type="chain" id="PRO_5040834544" description="Secreted protein" evidence="1">
    <location>
        <begin position="32"/>
        <end position="444"/>
    </location>
</feature>
<accession>A0A9W6PUK5</accession>
<gene>
    <name evidence="2" type="ORF">Arub01_30280</name>
</gene>
<dbReference type="AlphaFoldDB" id="A0A9W6PUK5"/>
<dbReference type="EMBL" id="BSRZ01000006">
    <property type="protein sequence ID" value="GLW64784.1"/>
    <property type="molecule type" value="Genomic_DNA"/>
</dbReference>
<evidence type="ECO:0008006" key="4">
    <source>
        <dbReference type="Google" id="ProtNLM"/>
    </source>
</evidence>
<evidence type="ECO:0000256" key="1">
    <source>
        <dbReference type="SAM" id="SignalP"/>
    </source>
</evidence>
<keyword evidence="3" id="KW-1185">Reference proteome</keyword>
<keyword evidence="1" id="KW-0732">Signal</keyword>
<dbReference type="RefSeq" id="WP_083950827.1">
    <property type="nucleotide sequence ID" value="NZ_BSRZ01000006.1"/>
</dbReference>
<dbReference type="Proteomes" id="UP001165124">
    <property type="component" value="Unassembled WGS sequence"/>
</dbReference>
<evidence type="ECO:0000313" key="3">
    <source>
        <dbReference type="Proteomes" id="UP001165124"/>
    </source>
</evidence>
<proteinExistence type="predicted"/>
<reference evidence="2" key="1">
    <citation type="submission" date="2023-02" db="EMBL/GenBank/DDBJ databases">
        <title>Actinomadura rubrobrunea NBRC 14622.</title>
        <authorList>
            <person name="Ichikawa N."/>
            <person name="Sato H."/>
            <person name="Tonouchi N."/>
        </authorList>
    </citation>
    <scope>NUCLEOTIDE SEQUENCE</scope>
    <source>
        <strain evidence="2">NBRC 14622</strain>
    </source>
</reference>
<organism evidence="2 3">
    <name type="scientific">Actinomadura rubrobrunea</name>
    <dbReference type="NCBI Taxonomy" id="115335"/>
    <lineage>
        <taxon>Bacteria</taxon>
        <taxon>Bacillati</taxon>
        <taxon>Actinomycetota</taxon>
        <taxon>Actinomycetes</taxon>
        <taxon>Streptosporangiales</taxon>
        <taxon>Thermomonosporaceae</taxon>
        <taxon>Actinomadura</taxon>
    </lineage>
</organism>
<sequence>MTWRRRALSFVSTSALGVTALVGLHTPAASAAPLDLSNFRLEVASNAAYLKSNVARLDAELPNVGVGAIMAEANRTGTVRNGAACNPAAVTDPDSSKSVPVTKSLCFEDGDNGTADWFPQGVTTVADAQADQLWGESNQPVLVSWYFAGDAPKGNSQKGVRVTFMDPKTGRYRHVLLVHPYENSYGNASYTSVRTDQTAGEGTSLHAGGIVWYGNFLYVADTGRGFRVFDMRHIYDLKAAGSKGNVTDKSKVGRINGVFYGYGYRYVMPEVTVWRHSVPDSGTPCTSSAVAPKFSFAGLDRSGIDHLVAGEYCNGAIGRVFTWKIADAVVDGEQRTSGYWNADSAYNLPTTNVQGATRFEGRWYVSQSHGQPVSGQDDLGELHTTAPVTSTTGTLRVEKTQPAAIGVEDLSHWPGGAPDAPTLGTIWSVSEHRNARMVYATTPR</sequence>
<feature type="signal peptide" evidence="1">
    <location>
        <begin position="1"/>
        <end position="31"/>
    </location>
</feature>
<protein>
    <recommendedName>
        <fullName evidence="4">Secreted protein</fullName>
    </recommendedName>
</protein>